<comment type="caution">
    <text evidence="6">The sequence shown here is derived from an EMBL/GenBank/DDBJ whole genome shotgun (WGS) entry which is preliminary data.</text>
</comment>
<dbReference type="GO" id="GO:0003723">
    <property type="term" value="F:RNA binding"/>
    <property type="evidence" value="ECO:0007669"/>
    <property type="project" value="UniProtKB-UniRule"/>
</dbReference>
<proteinExistence type="predicted"/>
<accession>A0AAD4BZK5</accession>
<dbReference type="PROSITE" id="PS50102">
    <property type="entry name" value="RRM"/>
    <property type="match status" value="1"/>
</dbReference>
<dbReference type="EMBL" id="WHUW01000007">
    <property type="protein sequence ID" value="KAF8443752.1"/>
    <property type="molecule type" value="Genomic_DNA"/>
</dbReference>
<organism evidence="6 7">
    <name type="scientific">Boletus edulis BED1</name>
    <dbReference type="NCBI Taxonomy" id="1328754"/>
    <lineage>
        <taxon>Eukaryota</taxon>
        <taxon>Fungi</taxon>
        <taxon>Dikarya</taxon>
        <taxon>Basidiomycota</taxon>
        <taxon>Agaricomycotina</taxon>
        <taxon>Agaricomycetes</taxon>
        <taxon>Agaricomycetidae</taxon>
        <taxon>Boletales</taxon>
        <taxon>Boletineae</taxon>
        <taxon>Boletaceae</taxon>
        <taxon>Boletoideae</taxon>
        <taxon>Boletus</taxon>
    </lineage>
</organism>
<dbReference type="InterPro" id="IPR000504">
    <property type="entry name" value="RRM_dom"/>
</dbReference>
<dbReference type="InterPro" id="IPR035979">
    <property type="entry name" value="RBD_domain_sf"/>
</dbReference>
<gene>
    <name evidence="6" type="ORF">L210DRAFT_3371115</name>
</gene>
<dbReference type="CDD" id="cd12355">
    <property type="entry name" value="RRM_RBM18"/>
    <property type="match status" value="1"/>
</dbReference>
<keyword evidence="3" id="KW-0694">RNA-binding</keyword>
<evidence type="ECO:0000313" key="7">
    <source>
        <dbReference type="Proteomes" id="UP001194468"/>
    </source>
</evidence>
<evidence type="ECO:0000259" key="5">
    <source>
        <dbReference type="PROSITE" id="PS50102"/>
    </source>
</evidence>
<evidence type="ECO:0000313" key="6">
    <source>
        <dbReference type="EMBL" id="KAF8443752.1"/>
    </source>
</evidence>
<dbReference type="AlphaFoldDB" id="A0AAD4BZK5"/>
<name>A0AAD4BZK5_BOLED</name>
<protein>
    <recommendedName>
        <fullName evidence="1">Probable RNA-binding protein 18</fullName>
    </recommendedName>
    <alternativeName>
        <fullName evidence="2">RNA-binding motif protein 18</fullName>
    </alternativeName>
</protein>
<reference evidence="6" key="1">
    <citation type="submission" date="2019-10" db="EMBL/GenBank/DDBJ databases">
        <authorList>
            <consortium name="DOE Joint Genome Institute"/>
            <person name="Kuo A."/>
            <person name="Miyauchi S."/>
            <person name="Kiss E."/>
            <person name="Drula E."/>
            <person name="Kohler A."/>
            <person name="Sanchez-Garcia M."/>
            <person name="Andreopoulos B."/>
            <person name="Barry K.W."/>
            <person name="Bonito G."/>
            <person name="Buee M."/>
            <person name="Carver A."/>
            <person name="Chen C."/>
            <person name="Cichocki N."/>
            <person name="Clum A."/>
            <person name="Culley D."/>
            <person name="Crous P.W."/>
            <person name="Fauchery L."/>
            <person name="Girlanda M."/>
            <person name="Hayes R."/>
            <person name="Keri Z."/>
            <person name="LaButti K."/>
            <person name="Lipzen A."/>
            <person name="Lombard V."/>
            <person name="Magnuson J."/>
            <person name="Maillard F."/>
            <person name="Morin E."/>
            <person name="Murat C."/>
            <person name="Nolan M."/>
            <person name="Ohm R."/>
            <person name="Pangilinan J."/>
            <person name="Pereira M."/>
            <person name="Perotto S."/>
            <person name="Peter M."/>
            <person name="Riley R."/>
            <person name="Sitrit Y."/>
            <person name="Stielow B."/>
            <person name="Szollosi G."/>
            <person name="Zifcakova L."/>
            <person name="Stursova M."/>
            <person name="Spatafora J.W."/>
            <person name="Tedersoo L."/>
            <person name="Vaario L.-M."/>
            <person name="Yamada A."/>
            <person name="Yan M."/>
            <person name="Wang P."/>
            <person name="Xu J."/>
            <person name="Bruns T."/>
            <person name="Baldrian P."/>
            <person name="Vilgalys R."/>
            <person name="Henrissat B."/>
            <person name="Grigoriev I.V."/>
            <person name="Hibbett D."/>
            <person name="Nagy L.G."/>
            <person name="Martin F.M."/>
        </authorList>
    </citation>
    <scope>NUCLEOTIDE SEQUENCE</scope>
    <source>
        <strain evidence="6">BED1</strain>
    </source>
</reference>
<feature type="region of interest" description="Disordered" evidence="4">
    <location>
        <begin position="80"/>
        <end position="106"/>
    </location>
</feature>
<feature type="non-terminal residue" evidence="6">
    <location>
        <position position="135"/>
    </location>
</feature>
<dbReference type="PANTHER" id="PTHR48038">
    <property type="entry name" value="RIBONUCLEOPROTEIN RB97D"/>
    <property type="match status" value="1"/>
</dbReference>
<evidence type="ECO:0000256" key="1">
    <source>
        <dbReference type="ARBA" id="ARBA00021141"/>
    </source>
</evidence>
<reference evidence="6" key="2">
    <citation type="journal article" date="2020" name="Nat. Commun.">
        <title>Large-scale genome sequencing of mycorrhizal fungi provides insights into the early evolution of symbiotic traits.</title>
        <authorList>
            <person name="Miyauchi S."/>
            <person name="Kiss E."/>
            <person name="Kuo A."/>
            <person name="Drula E."/>
            <person name="Kohler A."/>
            <person name="Sanchez-Garcia M."/>
            <person name="Morin E."/>
            <person name="Andreopoulos B."/>
            <person name="Barry K.W."/>
            <person name="Bonito G."/>
            <person name="Buee M."/>
            <person name="Carver A."/>
            <person name="Chen C."/>
            <person name="Cichocki N."/>
            <person name="Clum A."/>
            <person name="Culley D."/>
            <person name="Crous P.W."/>
            <person name="Fauchery L."/>
            <person name="Girlanda M."/>
            <person name="Hayes R.D."/>
            <person name="Keri Z."/>
            <person name="LaButti K."/>
            <person name="Lipzen A."/>
            <person name="Lombard V."/>
            <person name="Magnuson J."/>
            <person name="Maillard F."/>
            <person name="Murat C."/>
            <person name="Nolan M."/>
            <person name="Ohm R.A."/>
            <person name="Pangilinan J."/>
            <person name="Pereira M.F."/>
            <person name="Perotto S."/>
            <person name="Peter M."/>
            <person name="Pfister S."/>
            <person name="Riley R."/>
            <person name="Sitrit Y."/>
            <person name="Stielow J.B."/>
            <person name="Szollosi G."/>
            <person name="Zifcakova L."/>
            <person name="Stursova M."/>
            <person name="Spatafora J.W."/>
            <person name="Tedersoo L."/>
            <person name="Vaario L.M."/>
            <person name="Yamada A."/>
            <person name="Yan M."/>
            <person name="Wang P."/>
            <person name="Xu J."/>
            <person name="Bruns T."/>
            <person name="Baldrian P."/>
            <person name="Vilgalys R."/>
            <person name="Dunand C."/>
            <person name="Henrissat B."/>
            <person name="Grigoriev I.V."/>
            <person name="Hibbett D."/>
            <person name="Nagy L.G."/>
            <person name="Martin F.M."/>
        </authorList>
    </citation>
    <scope>NUCLEOTIDE SEQUENCE</scope>
    <source>
        <strain evidence="6">BED1</strain>
    </source>
</reference>
<dbReference type="InterPro" id="IPR012677">
    <property type="entry name" value="Nucleotide-bd_a/b_plait_sf"/>
</dbReference>
<dbReference type="InterPro" id="IPR039157">
    <property type="entry name" value="RBM18_RRM"/>
</dbReference>
<evidence type="ECO:0000256" key="3">
    <source>
        <dbReference type="PROSITE-ProRule" id="PRU00176"/>
    </source>
</evidence>
<dbReference type="Pfam" id="PF00076">
    <property type="entry name" value="RRM_1"/>
    <property type="match status" value="1"/>
</dbReference>
<dbReference type="PANTHER" id="PTHR48038:SF1">
    <property type="entry name" value="RIBONUCLEOPROTEIN RB97D"/>
    <property type="match status" value="1"/>
</dbReference>
<evidence type="ECO:0000256" key="4">
    <source>
        <dbReference type="SAM" id="MobiDB-lite"/>
    </source>
</evidence>
<keyword evidence="7" id="KW-1185">Reference proteome</keyword>
<dbReference type="SUPFAM" id="SSF54928">
    <property type="entry name" value="RNA-binding domain, RBD"/>
    <property type="match status" value="1"/>
</dbReference>
<dbReference type="Proteomes" id="UP001194468">
    <property type="component" value="Unassembled WGS sequence"/>
</dbReference>
<feature type="non-terminal residue" evidence="6">
    <location>
        <position position="1"/>
    </location>
</feature>
<sequence>RLYVGNLSPTVDEYALLQVFTKFGKIAKLDFLFHKSGVNKGKSRGYAFVEFMSEADAAKALHATNRKLLRGRKLVVTFAQQAPSHDSGSTSYTGRSRRSDAMPTALSLVKSSGMARPEAKTSSKIAMMEAKLRQM</sequence>
<dbReference type="SMART" id="SM00360">
    <property type="entry name" value="RRM"/>
    <property type="match status" value="1"/>
</dbReference>
<evidence type="ECO:0000256" key="2">
    <source>
        <dbReference type="ARBA" id="ARBA00030780"/>
    </source>
</evidence>
<dbReference type="Gene3D" id="3.30.70.330">
    <property type="match status" value="1"/>
</dbReference>
<feature type="domain" description="RRM" evidence="5">
    <location>
        <begin position="1"/>
        <end position="81"/>
    </location>
</feature>